<accession>A0A1F5HG55</accession>
<dbReference type="InterPro" id="IPR029044">
    <property type="entry name" value="Nucleotide-diphossugar_trans"/>
</dbReference>
<comment type="caution">
    <text evidence="3">The sequence shown here is derived from an EMBL/GenBank/DDBJ whole genome shotgun (WGS) entry which is preliminary data.</text>
</comment>
<keyword evidence="1" id="KW-0472">Membrane</keyword>
<name>A0A1F5HG55_9BACT</name>
<evidence type="ECO:0000259" key="2">
    <source>
        <dbReference type="Pfam" id="PF00535"/>
    </source>
</evidence>
<evidence type="ECO:0000313" key="3">
    <source>
        <dbReference type="EMBL" id="OGE03111.1"/>
    </source>
</evidence>
<dbReference type="AlphaFoldDB" id="A0A1F5HG55"/>
<keyword evidence="1" id="KW-0812">Transmembrane</keyword>
<dbReference type="PANTHER" id="PTHR43179">
    <property type="entry name" value="RHAMNOSYLTRANSFERASE WBBL"/>
    <property type="match status" value="1"/>
</dbReference>
<dbReference type="Gene3D" id="3.90.550.10">
    <property type="entry name" value="Spore Coat Polysaccharide Biosynthesis Protein SpsA, Chain A"/>
    <property type="match status" value="1"/>
</dbReference>
<dbReference type="STRING" id="1797737.A2196_04010"/>
<dbReference type="PANTHER" id="PTHR43179:SF7">
    <property type="entry name" value="RHAMNOSYLTRANSFERASE WBBL"/>
    <property type="match status" value="1"/>
</dbReference>
<dbReference type="CDD" id="cd04186">
    <property type="entry name" value="GT_2_like_c"/>
    <property type="match status" value="1"/>
</dbReference>
<proteinExistence type="predicted"/>
<dbReference type="SUPFAM" id="SSF53448">
    <property type="entry name" value="Nucleotide-diphospho-sugar transferases"/>
    <property type="match status" value="1"/>
</dbReference>
<feature type="transmembrane region" description="Helical" evidence="1">
    <location>
        <begin position="278"/>
        <end position="299"/>
    </location>
</feature>
<evidence type="ECO:0000256" key="1">
    <source>
        <dbReference type="SAM" id="Phobius"/>
    </source>
</evidence>
<protein>
    <recommendedName>
        <fullName evidence="2">Glycosyltransferase 2-like domain-containing protein</fullName>
    </recommendedName>
</protein>
<gene>
    <name evidence="3" type="ORF">A2196_04010</name>
</gene>
<feature type="domain" description="Glycosyltransferase 2-like" evidence="2">
    <location>
        <begin position="24"/>
        <end position="167"/>
    </location>
</feature>
<evidence type="ECO:0000313" key="4">
    <source>
        <dbReference type="Proteomes" id="UP000176751"/>
    </source>
</evidence>
<keyword evidence="1" id="KW-1133">Transmembrane helix</keyword>
<dbReference type="Pfam" id="PF00535">
    <property type="entry name" value="Glycos_transf_2"/>
    <property type="match status" value="1"/>
</dbReference>
<organism evidence="3 4">
    <name type="scientific">Candidatus Curtissbacteria bacterium RIFOXYA1_FULL_41_14</name>
    <dbReference type="NCBI Taxonomy" id="1797737"/>
    <lineage>
        <taxon>Bacteria</taxon>
        <taxon>Candidatus Curtissiibacteriota</taxon>
    </lineage>
</organism>
<dbReference type="Proteomes" id="UP000176751">
    <property type="component" value="Unassembled WGS sequence"/>
</dbReference>
<dbReference type="EMBL" id="MFCA01000004">
    <property type="protein sequence ID" value="OGE03111.1"/>
    <property type="molecule type" value="Genomic_DNA"/>
</dbReference>
<dbReference type="InterPro" id="IPR001173">
    <property type="entry name" value="Glyco_trans_2-like"/>
</dbReference>
<reference evidence="3 4" key="1">
    <citation type="journal article" date="2016" name="Nat. Commun.">
        <title>Thousands of microbial genomes shed light on interconnected biogeochemical processes in an aquifer system.</title>
        <authorList>
            <person name="Anantharaman K."/>
            <person name="Brown C.T."/>
            <person name="Hug L.A."/>
            <person name="Sharon I."/>
            <person name="Castelle C.J."/>
            <person name="Probst A.J."/>
            <person name="Thomas B.C."/>
            <person name="Singh A."/>
            <person name="Wilkins M.J."/>
            <person name="Karaoz U."/>
            <person name="Brodie E.L."/>
            <person name="Williams K.H."/>
            <person name="Hubbard S.S."/>
            <person name="Banfield J.F."/>
        </authorList>
    </citation>
    <scope>NUCLEOTIDE SEQUENCE [LARGE SCALE GENOMIC DNA]</scope>
</reference>
<sequence>MINRPHLDYQSSPFAKKTMSNKISIIIVNWNTKEYISSCLKSIYQNCSLNYEIIVIDNNSIDDSVFYLKKYFPKIRLIQNKKNYGYAKANNQGVKLAKNEFVVILNPDTQIKKNTLGGLVKFYKSHQGVGAVVPKLLNPDGSIQYYYHRKLPTLKNQVASFIYNYTPFKKFRWSQELFLLDQKFENDTKIEQAAGICILTTKSAIQKIGYLYDEKLPIFLNDVDFSYRLKKLNFDIFLVADSHLVHHRSSSTNKLDPYTLRQEVLLSTIYYFRKNNGFMVYALTKIILLCLLLTILPLTQIGLVKSYLMTPIIDKKKSSQLQWQNIKAIILEKRNHPGLIAI</sequence>